<gene>
    <name evidence="9" type="primary">QSOX1</name>
    <name evidence="9" type="ORF">EVAR_69750_1</name>
</gene>
<keyword evidence="2 7" id="KW-0285">Flavoprotein</keyword>
<comment type="catalytic activity">
    <reaction evidence="7">
        <text>2 R'C(R)SH + O2 = R'C(R)S-S(R)CR' + H2O2</text>
        <dbReference type="Rhea" id="RHEA:17357"/>
        <dbReference type="ChEBI" id="CHEBI:15379"/>
        <dbReference type="ChEBI" id="CHEBI:16240"/>
        <dbReference type="ChEBI" id="CHEBI:16520"/>
        <dbReference type="ChEBI" id="CHEBI:17412"/>
        <dbReference type="EC" id="1.8.3.2"/>
    </reaction>
</comment>
<dbReference type="Gene3D" id="1.20.120.310">
    <property type="entry name" value="ERV/ALR sulfhydryl oxidase domain"/>
    <property type="match status" value="1"/>
</dbReference>
<comment type="caution">
    <text evidence="9">The sequence shown here is derived from an EMBL/GenBank/DDBJ whole genome shotgun (WGS) entry which is preliminary data.</text>
</comment>
<dbReference type="InterPro" id="IPR042568">
    <property type="entry name" value="QSOX_FAD-bd_sf"/>
</dbReference>
<dbReference type="GO" id="GO:0003756">
    <property type="term" value="F:protein disulfide isomerase activity"/>
    <property type="evidence" value="ECO:0007669"/>
    <property type="project" value="TreeGrafter"/>
</dbReference>
<dbReference type="PROSITE" id="PS51324">
    <property type="entry name" value="ERV_ALR"/>
    <property type="match status" value="1"/>
</dbReference>
<evidence type="ECO:0000256" key="3">
    <source>
        <dbReference type="ARBA" id="ARBA00022729"/>
    </source>
</evidence>
<keyword evidence="3" id="KW-0732">Signal</keyword>
<dbReference type="InterPro" id="IPR039798">
    <property type="entry name" value="Sulfhydryl_oxidase"/>
</dbReference>
<dbReference type="OrthoDB" id="59470at2759"/>
<sequence>MPSWPDLEPVEASNALSLFDGLDSLKKYVVLVYEPENSTVGVETILHFLRYPNITVKRITDLELASRYQIDGTKYKIAIVNRQGSVVPYAPANELSSSYKETIISFLNSEHITEKPDVKTETTSFKPIENTGEVNNKILKILEEKFLTVLDRYNPLGVAGRLMLKRLSEFASGHIHELSGEDFENKVKELDDELQPVYSSTNFVGCAGSQAGLRDPLEVLQAMHGYIKHFFGCTDCSEHFQAMALRRKIWNTSSKDDAVLWLWEAHNEVNNRLAGDATEDPKFPKIQFPSGHDFSQPNPKAANKQVEIEVSYCTLLNATLKPVVYDKLSIVQ</sequence>
<keyword evidence="10" id="KW-1185">Reference proteome</keyword>
<dbReference type="GO" id="GO:0016971">
    <property type="term" value="F:flavin-dependent sulfhydryl oxidase activity"/>
    <property type="evidence" value="ECO:0007669"/>
    <property type="project" value="InterPro"/>
</dbReference>
<evidence type="ECO:0000256" key="1">
    <source>
        <dbReference type="ARBA" id="ARBA00001974"/>
    </source>
</evidence>
<evidence type="ECO:0000313" key="10">
    <source>
        <dbReference type="Proteomes" id="UP000299102"/>
    </source>
</evidence>
<accession>A0A4C1T3B8</accession>
<keyword evidence="4 7" id="KW-0274">FAD</keyword>
<evidence type="ECO:0000256" key="5">
    <source>
        <dbReference type="ARBA" id="ARBA00023002"/>
    </source>
</evidence>
<dbReference type="GO" id="GO:0005615">
    <property type="term" value="C:extracellular space"/>
    <property type="evidence" value="ECO:0007669"/>
    <property type="project" value="TreeGrafter"/>
</dbReference>
<keyword evidence="5 7" id="KW-0560">Oxidoreductase</keyword>
<dbReference type="PANTHER" id="PTHR22897:SF8">
    <property type="entry name" value="SULFHYDRYL OXIDASE"/>
    <property type="match status" value="1"/>
</dbReference>
<dbReference type="SUPFAM" id="SSF69000">
    <property type="entry name" value="FAD-dependent thiol oxidase"/>
    <property type="match status" value="1"/>
</dbReference>
<dbReference type="AlphaFoldDB" id="A0A4C1T3B8"/>
<dbReference type="Pfam" id="PF04777">
    <property type="entry name" value="Evr1_Alr"/>
    <property type="match status" value="1"/>
</dbReference>
<dbReference type="GO" id="GO:0000139">
    <property type="term" value="C:Golgi membrane"/>
    <property type="evidence" value="ECO:0007669"/>
    <property type="project" value="TreeGrafter"/>
</dbReference>
<dbReference type="GO" id="GO:0006457">
    <property type="term" value="P:protein folding"/>
    <property type="evidence" value="ECO:0007669"/>
    <property type="project" value="TreeGrafter"/>
</dbReference>
<dbReference type="PANTHER" id="PTHR22897">
    <property type="entry name" value="QUIESCIN Q6-RELATED SULFHYDRYL OXIDASE"/>
    <property type="match status" value="1"/>
</dbReference>
<evidence type="ECO:0000256" key="4">
    <source>
        <dbReference type="ARBA" id="ARBA00022827"/>
    </source>
</evidence>
<name>A0A4C1T3B8_EUMVA</name>
<feature type="domain" description="ERV/ALR sulfhydryl oxidase" evidence="8">
    <location>
        <begin position="179"/>
        <end position="287"/>
    </location>
</feature>
<organism evidence="9 10">
    <name type="scientific">Eumeta variegata</name>
    <name type="common">Bagworm moth</name>
    <name type="synonym">Eumeta japonica</name>
    <dbReference type="NCBI Taxonomy" id="151549"/>
    <lineage>
        <taxon>Eukaryota</taxon>
        <taxon>Metazoa</taxon>
        <taxon>Ecdysozoa</taxon>
        <taxon>Arthropoda</taxon>
        <taxon>Hexapoda</taxon>
        <taxon>Insecta</taxon>
        <taxon>Pterygota</taxon>
        <taxon>Neoptera</taxon>
        <taxon>Endopterygota</taxon>
        <taxon>Lepidoptera</taxon>
        <taxon>Glossata</taxon>
        <taxon>Ditrysia</taxon>
        <taxon>Tineoidea</taxon>
        <taxon>Psychidae</taxon>
        <taxon>Oiketicinae</taxon>
        <taxon>Eumeta</taxon>
    </lineage>
</organism>
<evidence type="ECO:0000256" key="2">
    <source>
        <dbReference type="ARBA" id="ARBA00022630"/>
    </source>
</evidence>
<comment type="cofactor">
    <cofactor evidence="1 7">
        <name>FAD</name>
        <dbReference type="ChEBI" id="CHEBI:57692"/>
    </cofactor>
</comment>
<keyword evidence="6" id="KW-1015">Disulfide bond</keyword>
<dbReference type="Proteomes" id="UP000299102">
    <property type="component" value="Unassembled WGS sequence"/>
</dbReference>
<protein>
    <recommendedName>
        <fullName evidence="7">Sulfhydryl oxidase</fullName>
        <ecNumber evidence="7">1.8.3.2</ecNumber>
    </recommendedName>
</protein>
<reference evidence="9 10" key="1">
    <citation type="journal article" date="2019" name="Commun. Biol.">
        <title>The bagworm genome reveals a unique fibroin gene that provides high tensile strength.</title>
        <authorList>
            <person name="Kono N."/>
            <person name="Nakamura H."/>
            <person name="Ohtoshi R."/>
            <person name="Tomita M."/>
            <person name="Numata K."/>
            <person name="Arakawa K."/>
        </authorList>
    </citation>
    <scope>NUCLEOTIDE SEQUENCE [LARGE SCALE GENOMIC DNA]</scope>
</reference>
<evidence type="ECO:0000256" key="7">
    <source>
        <dbReference type="RuleBase" id="RU371123"/>
    </source>
</evidence>
<dbReference type="InterPro" id="IPR036774">
    <property type="entry name" value="ERV/ALR_sulphydryl_oxid_sf"/>
</dbReference>
<evidence type="ECO:0000256" key="6">
    <source>
        <dbReference type="ARBA" id="ARBA00023157"/>
    </source>
</evidence>
<dbReference type="Gene3D" id="1.20.120.1960">
    <property type="entry name" value="QSOX sulfhydryl oxidase domain"/>
    <property type="match status" value="1"/>
</dbReference>
<dbReference type="InterPro" id="IPR017905">
    <property type="entry name" value="ERV/ALR_sulphydryl_oxidase"/>
</dbReference>
<evidence type="ECO:0000259" key="8">
    <source>
        <dbReference type="PROSITE" id="PS51324"/>
    </source>
</evidence>
<dbReference type="EMBL" id="BGZK01004234">
    <property type="protein sequence ID" value="GBP07751.1"/>
    <property type="molecule type" value="Genomic_DNA"/>
</dbReference>
<proteinExistence type="predicted"/>
<evidence type="ECO:0000313" key="9">
    <source>
        <dbReference type="EMBL" id="GBP07751.1"/>
    </source>
</evidence>
<dbReference type="STRING" id="151549.A0A4C1T3B8"/>
<dbReference type="EC" id="1.8.3.2" evidence="7"/>
<dbReference type="Gene3D" id="3.40.30.10">
    <property type="entry name" value="Glutaredoxin"/>
    <property type="match status" value="1"/>
</dbReference>